<proteinExistence type="predicted"/>
<accession>A0ABD3S4T5</accession>
<dbReference type="PANTHER" id="PTHR33474">
    <property type="entry name" value="TRANSMEMBRANE PROTEIN"/>
    <property type="match status" value="1"/>
</dbReference>
<gene>
    <name evidence="1" type="ORF">ACJIZ3_005320</name>
</gene>
<reference evidence="1 2" key="1">
    <citation type="submission" date="2024-12" db="EMBL/GenBank/DDBJ databases">
        <title>The unique morphological basis and parallel evolutionary history of personate flowers in Penstemon.</title>
        <authorList>
            <person name="Depatie T.H."/>
            <person name="Wessinger C.A."/>
        </authorList>
    </citation>
    <scope>NUCLEOTIDE SEQUENCE [LARGE SCALE GENOMIC DNA]</scope>
    <source>
        <strain evidence="1">WTNN_2</strain>
        <tissue evidence="1">Leaf</tissue>
    </source>
</reference>
<dbReference type="Proteomes" id="UP001634393">
    <property type="component" value="Unassembled WGS sequence"/>
</dbReference>
<dbReference type="PANTHER" id="PTHR33474:SF2">
    <property type="entry name" value="TRANSMEMBRANE PROTEIN"/>
    <property type="match status" value="1"/>
</dbReference>
<evidence type="ECO:0000313" key="1">
    <source>
        <dbReference type="EMBL" id="KAL3819415.1"/>
    </source>
</evidence>
<evidence type="ECO:0000313" key="2">
    <source>
        <dbReference type="Proteomes" id="UP001634393"/>
    </source>
</evidence>
<comment type="caution">
    <text evidence="1">The sequence shown here is derived from an EMBL/GenBank/DDBJ whole genome shotgun (WGS) entry which is preliminary data.</text>
</comment>
<sequence>MTRCNMRLILVVVLCFFYLICMNGAIPITRSVYLVKKSQGYEVGKEVDVENDGESLKIRRMDIELNDYPGSGANDRHTPNPHLRRGCFDC</sequence>
<name>A0ABD3S4T5_9LAMI</name>
<organism evidence="1 2">
    <name type="scientific">Penstemon smallii</name>
    <dbReference type="NCBI Taxonomy" id="265156"/>
    <lineage>
        <taxon>Eukaryota</taxon>
        <taxon>Viridiplantae</taxon>
        <taxon>Streptophyta</taxon>
        <taxon>Embryophyta</taxon>
        <taxon>Tracheophyta</taxon>
        <taxon>Spermatophyta</taxon>
        <taxon>Magnoliopsida</taxon>
        <taxon>eudicotyledons</taxon>
        <taxon>Gunneridae</taxon>
        <taxon>Pentapetalae</taxon>
        <taxon>asterids</taxon>
        <taxon>lamiids</taxon>
        <taxon>Lamiales</taxon>
        <taxon>Plantaginaceae</taxon>
        <taxon>Cheloneae</taxon>
        <taxon>Penstemon</taxon>
    </lineage>
</organism>
<evidence type="ECO:0008006" key="3">
    <source>
        <dbReference type="Google" id="ProtNLM"/>
    </source>
</evidence>
<dbReference type="AlphaFoldDB" id="A0ABD3S4T5"/>
<protein>
    <recommendedName>
        <fullName evidence="3">Transmembrane protein</fullName>
    </recommendedName>
</protein>
<keyword evidence="2" id="KW-1185">Reference proteome</keyword>
<dbReference type="EMBL" id="JBJXBP010000007">
    <property type="protein sequence ID" value="KAL3819415.1"/>
    <property type="molecule type" value="Genomic_DNA"/>
</dbReference>